<protein>
    <recommendedName>
        <fullName evidence="4">Secreted protein</fullName>
    </recommendedName>
</protein>
<keyword evidence="3" id="KW-1185">Reference proteome</keyword>
<dbReference type="EMBL" id="JAXCEH010000025">
    <property type="protein sequence ID" value="MFA1557971.1"/>
    <property type="molecule type" value="Genomic_DNA"/>
</dbReference>
<evidence type="ECO:0000313" key="3">
    <source>
        <dbReference type="Proteomes" id="UP001569904"/>
    </source>
</evidence>
<evidence type="ECO:0000313" key="2">
    <source>
        <dbReference type="EMBL" id="MFA1557971.1"/>
    </source>
</evidence>
<keyword evidence="1" id="KW-0732">Signal</keyword>
<feature type="chain" id="PRO_5046633150" description="Secreted protein" evidence="1">
    <location>
        <begin position="29"/>
        <end position="238"/>
    </location>
</feature>
<dbReference type="RefSeq" id="WP_371944828.1">
    <property type="nucleotide sequence ID" value="NZ_JAXCEH010000025.1"/>
</dbReference>
<sequence>MRKITRTALTATAVAATATALTVAPAWASTIVVTMPGVPSPSVQPITGENSGTVAATAKSGGVLTCVDLSGVKALTATGTVKVGNPVAAPADPIGSVTGLTFSNCKVLNLPATVTPQNLPWSLSTANNTASGVTPGQLSGVRVVVNIPSIPCSATFQGSTATNGFINGTHTNPNPINTGLPSTLSLPITATNNLIATGVSATCPTNIVKNGDTATLAGTIKLRGVNSTNKEGPTVIRT</sequence>
<evidence type="ECO:0000256" key="1">
    <source>
        <dbReference type="SAM" id="SignalP"/>
    </source>
</evidence>
<evidence type="ECO:0008006" key="4">
    <source>
        <dbReference type="Google" id="ProtNLM"/>
    </source>
</evidence>
<name>A0ABV4R5S8_9ACTN</name>
<feature type="signal peptide" evidence="1">
    <location>
        <begin position="1"/>
        <end position="28"/>
    </location>
</feature>
<comment type="caution">
    <text evidence="2">The sequence shown here is derived from an EMBL/GenBank/DDBJ whole genome shotgun (WGS) entry which is preliminary data.</text>
</comment>
<gene>
    <name evidence="2" type="ORF">SM436_30165</name>
</gene>
<accession>A0ABV4R5S8</accession>
<reference evidence="2 3" key="1">
    <citation type="submission" date="2023-11" db="EMBL/GenBank/DDBJ databases">
        <title>Actinomadura monticuli sp. nov., isolated from volcanic ash.</title>
        <authorList>
            <person name="Lee S.D."/>
            <person name="Yang H."/>
            <person name="Kim I.S."/>
        </authorList>
    </citation>
    <scope>NUCLEOTIDE SEQUENCE [LARGE SCALE GENOMIC DNA]</scope>
    <source>
        <strain evidence="2 3">DSM 45346</strain>
    </source>
</reference>
<proteinExistence type="predicted"/>
<organism evidence="2 3">
    <name type="scientific">Actinomadura chokoriensis</name>
    <dbReference type="NCBI Taxonomy" id="454156"/>
    <lineage>
        <taxon>Bacteria</taxon>
        <taxon>Bacillati</taxon>
        <taxon>Actinomycetota</taxon>
        <taxon>Actinomycetes</taxon>
        <taxon>Streptosporangiales</taxon>
        <taxon>Thermomonosporaceae</taxon>
        <taxon>Actinomadura</taxon>
    </lineage>
</organism>
<dbReference type="Proteomes" id="UP001569904">
    <property type="component" value="Unassembled WGS sequence"/>
</dbReference>